<keyword evidence="1" id="KW-0812">Transmembrane</keyword>
<feature type="transmembrane region" description="Helical" evidence="1">
    <location>
        <begin position="249"/>
        <end position="269"/>
    </location>
</feature>
<feature type="transmembrane region" description="Helical" evidence="1">
    <location>
        <begin position="77"/>
        <end position="105"/>
    </location>
</feature>
<sequence>MFTILTQAFRRTAQNWPVVLGVFFINFALGLIIAFPSFSILRAESQQSLAFEKLVGGFDFTVFYDFMHKNGKSLTPLLPISLGLSLLYSILNVLFAGGIISQFALRNPFRLGAFLQNSWQYFLRFLGVFLLQIFCLIIILIASALLFSLFDSVAKGSTEPTFAAWMILPMAFAFFYITYVLNVGDYARILLFRDELLNPIQAFWKAIEYVFRNLKAMQVYWAVMVLSLILSLIYLLIESRIGMTSGFKIILMFVVQQAFIFGRIFIRIWQLSNAFDFVSLRPIPLTPKTIIIEHKITEETIQEPKTDEKQNIDTKLSE</sequence>
<evidence type="ECO:0000313" key="2">
    <source>
        <dbReference type="EMBL" id="AFK02619.1"/>
    </source>
</evidence>
<proteinExistence type="predicted"/>
<keyword evidence="1" id="KW-1133">Transmembrane helix</keyword>
<feature type="transmembrane region" description="Helical" evidence="1">
    <location>
        <begin position="219"/>
        <end position="237"/>
    </location>
</feature>
<evidence type="ECO:0008006" key="4">
    <source>
        <dbReference type="Google" id="ProtNLM"/>
    </source>
</evidence>
<dbReference type="EMBL" id="CP002961">
    <property type="protein sequence ID" value="AFK02619.1"/>
    <property type="molecule type" value="Genomic_DNA"/>
</dbReference>
<name>A0ABN4AK02_EMTOG</name>
<organism evidence="2 3">
    <name type="scientific">Emticicia oligotrophica (strain DSM 17448 / CIP 109782 / MTCC 6937 / GPTSA100-15)</name>
    <dbReference type="NCBI Taxonomy" id="929562"/>
    <lineage>
        <taxon>Bacteria</taxon>
        <taxon>Pseudomonadati</taxon>
        <taxon>Bacteroidota</taxon>
        <taxon>Cytophagia</taxon>
        <taxon>Cytophagales</taxon>
        <taxon>Leadbetterellaceae</taxon>
        <taxon>Emticicia</taxon>
    </lineage>
</organism>
<evidence type="ECO:0000256" key="1">
    <source>
        <dbReference type="SAM" id="Phobius"/>
    </source>
</evidence>
<feature type="transmembrane region" description="Helical" evidence="1">
    <location>
        <begin position="162"/>
        <end position="181"/>
    </location>
</feature>
<feature type="transmembrane region" description="Helical" evidence="1">
    <location>
        <begin position="125"/>
        <end position="150"/>
    </location>
</feature>
<keyword evidence="1" id="KW-0472">Membrane</keyword>
<reference evidence="2 3" key="1">
    <citation type="submission" date="2011-07" db="EMBL/GenBank/DDBJ databases">
        <title>The complete genome of chromosome of Emticicia oligotrophica DSM 17448.</title>
        <authorList>
            <consortium name="US DOE Joint Genome Institute (JGI-PGF)"/>
            <person name="Lucas S."/>
            <person name="Han J."/>
            <person name="Lapidus A."/>
            <person name="Bruce D."/>
            <person name="Goodwin L."/>
            <person name="Pitluck S."/>
            <person name="Peters L."/>
            <person name="Kyrpides N."/>
            <person name="Mavromatis K."/>
            <person name="Ivanova N."/>
            <person name="Ovchinnikova G."/>
            <person name="Teshima H."/>
            <person name="Detter J.C."/>
            <person name="Tapia R."/>
            <person name="Han C."/>
            <person name="Land M."/>
            <person name="Hauser L."/>
            <person name="Markowitz V."/>
            <person name="Cheng J.-F."/>
            <person name="Hugenholtz P."/>
            <person name="Woyke T."/>
            <person name="Wu D."/>
            <person name="Tindall B."/>
            <person name="Pomrenke H."/>
            <person name="Brambilla E."/>
            <person name="Klenk H.-P."/>
            <person name="Eisen J.A."/>
        </authorList>
    </citation>
    <scope>NUCLEOTIDE SEQUENCE [LARGE SCALE GENOMIC DNA]</scope>
    <source>
        <strain evidence="2 3">DSM 17448</strain>
    </source>
</reference>
<keyword evidence="3" id="KW-1185">Reference proteome</keyword>
<dbReference type="Proteomes" id="UP000002875">
    <property type="component" value="Chromosome"/>
</dbReference>
<dbReference type="RefSeq" id="WP_015028319.1">
    <property type="nucleotide sequence ID" value="NC_018748.1"/>
</dbReference>
<feature type="transmembrane region" description="Helical" evidence="1">
    <location>
        <begin position="20"/>
        <end position="41"/>
    </location>
</feature>
<protein>
    <recommendedName>
        <fullName evidence="4">YihY/virulence factor BrkB family protein</fullName>
    </recommendedName>
</protein>
<accession>A0ABN4AK02</accession>
<gene>
    <name evidence="2" type="ordered locus">Emtol_1473</name>
</gene>
<evidence type="ECO:0000313" key="3">
    <source>
        <dbReference type="Proteomes" id="UP000002875"/>
    </source>
</evidence>